<reference evidence="1" key="1">
    <citation type="submission" date="1998-06" db="EMBL/GenBank/DDBJ databases">
        <title>Bacteriophage Felix 01 and some of its genes.</title>
        <authorList>
            <person name="Kuhn J.C."/>
            <person name="Suissa M."/>
            <person name="Chiswell D."/>
            <person name="Ulitzur S."/>
            <person name="Bar-On T."/>
            <person name="Wyse J."/>
        </authorList>
    </citation>
    <scope>NUCLEOTIDE SEQUENCE</scope>
</reference>
<accession>O80224</accession>
<proteinExistence type="predicted"/>
<dbReference type="EMBL" id="AF071201">
    <property type="protein sequence ID" value="AAC24134.1"/>
    <property type="molecule type" value="Genomic_DNA"/>
</dbReference>
<evidence type="ECO:0000313" key="1">
    <source>
        <dbReference type="EMBL" id="AAC24134.1"/>
    </source>
</evidence>
<name>O80224_9CAUD</name>
<sequence>MPVAEKSVYQFKSGIFLQSESVTEMDMCLSAKQVYKGSSPFGFSKLFYSLSIKIIIMPCYKYSSFRYRRVFLDRAFLQSYTL</sequence>
<protein>
    <submittedName>
        <fullName evidence="1">Uncharacterized protein</fullName>
    </submittedName>
</protein>
<organism evidence="1">
    <name type="scientific">Salmonella phage FelixO1</name>
    <dbReference type="NCBI Taxonomy" id="77775"/>
    <lineage>
        <taxon>Viruses</taxon>
        <taxon>Duplodnaviria</taxon>
        <taxon>Heunggongvirae</taxon>
        <taxon>Uroviricota</taxon>
        <taxon>Caudoviricetes</taxon>
        <taxon>Andersonviridae</taxon>
        <taxon>Ounavirinae</taxon>
        <taxon>Felixounavirus</taxon>
        <taxon>Felixounavirus felixO1</taxon>
    </lineage>
</organism>